<feature type="compositionally biased region" description="Basic and acidic residues" evidence="1">
    <location>
        <begin position="210"/>
        <end position="221"/>
    </location>
</feature>
<dbReference type="Gene3D" id="2.60.120.590">
    <property type="entry name" value="Alpha-ketoglutarate-dependent dioxygenase AlkB-like"/>
    <property type="match status" value="1"/>
</dbReference>
<dbReference type="PANTHER" id="PTHR21052">
    <property type="entry name" value="SPERMATOGENESIS ASSOCIATED 11-RELATED"/>
    <property type="match status" value="1"/>
</dbReference>
<evidence type="ECO:0000313" key="2">
    <source>
        <dbReference type="EMBL" id="OAQ33152.1"/>
    </source>
</evidence>
<dbReference type="PANTHER" id="PTHR21052:SF0">
    <property type="entry name" value="ALPHA-KETOGLUTARATE-DEPENDENT DIOXYGENASE ALKB HOMOLOG 7, MITOCHONDRIAL"/>
    <property type="match status" value="1"/>
</dbReference>
<dbReference type="AlphaFoldDB" id="A0A197K667"/>
<reference evidence="2 3" key="1">
    <citation type="submission" date="2016-05" db="EMBL/GenBank/DDBJ databases">
        <title>Genome sequencing reveals origins of a unique bacterial endosymbiosis in the earliest lineages of terrestrial Fungi.</title>
        <authorList>
            <consortium name="DOE Joint Genome Institute"/>
            <person name="Uehling J."/>
            <person name="Gryganskyi A."/>
            <person name="Hameed K."/>
            <person name="Tschaplinski T."/>
            <person name="Misztal P."/>
            <person name="Wu S."/>
            <person name="Desiro A."/>
            <person name="Vande Pol N."/>
            <person name="Du Z.-Y."/>
            <person name="Zienkiewicz A."/>
            <person name="Zienkiewicz K."/>
            <person name="Morin E."/>
            <person name="Tisserant E."/>
            <person name="Splivallo R."/>
            <person name="Hainaut M."/>
            <person name="Henrissat B."/>
            <person name="Ohm R."/>
            <person name="Kuo A."/>
            <person name="Yan J."/>
            <person name="Lipzen A."/>
            <person name="Nolan M."/>
            <person name="Labutti K."/>
            <person name="Barry K."/>
            <person name="Goldstein A."/>
            <person name="Labbe J."/>
            <person name="Schadt C."/>
            <person name="Tuskan G."/>
            <person name="Grigoriev I."/>
            <person name="Martin F."/>
            <person name="Vilgalys R."/>
            <person name="Bonito G."/>
        </authorList>
    </citation>
    <scope>NUCLEOTIDE SEQUENCE [LARGE SCALE GENOMIC DNA]</scope>
    <source>
        <strain evidence="2 3">AG-77</strain>
    </source>
</reference>
<accession>A0A197K667</accession>
<name>A0A197K667_9FUNG</name>
<dbReference type="OrthoDB" id="28127at2759"/>
<evidence type="ECO:0008006" key="4">
    <source>
        <dbReference type="Google" id="ProtNLM"/>
    </source>
</evidence>
<dbReference type="STRING" id="1314771.A0A197K667"/>
<dbReference type="SUPFAM" id="SSF51197">
    <property type="entry name" value="Clavaminate synthase-like"/>
    <property type="match status" value="1"/>
</dbReference>
<feature type="region of interest" description="Disordered" evidence="1">
    <location>
        <begin position="193"/>
        <end position="221"/>
    </location>
</feature>
<dbReference type="InterPro" id="IPR037151">
    <property type="entry name" value="AlkB-like_sf"/>
</dbReference>
<keyword evidence="3" id="KW-1185">Reference proteome</keyword>
<dbReference type="Proteomes" id="UP000078512">
    <property type="component" value="Unassembled WGS sequence"/>
</dbReference>
<dbReference type="GO" id="GO:0006974">
    <property type="term" value="P:DNA damage response"/>
    <property type="evidence" value="ECO:0007669"/>
    <property type="project" value="InterPro"/>
</dbReference>
<feature type="compositionally biased region" description="Low complexity" evidence="1">
    <location>
        <begin position="195"/>
        <end position="209"/>
    </location>
</feature>
<feature type="region of interest" description="Disordered" evidence="1">
    <location>
        <begin position="66"/>
        <end position="110"/>
    </location>
</feature>
<dbReference type="EMBL" id="KV442022">
    <property type="protein sequence ID" value="OAQ33152.1"/>
    <property type="molecule type" value="Genomic_DNA"/>
</dbReference>
<evidence type="ECO:0000256" key="1">
    <source>
        <dbReference type="SAM" id="MobiDB-lite"/>
    </source>
</evidence>
<dbReference type="InterPro" id="IPR032870">
    <property type="entry name" value="ALKBH7-like"/>
</dbReference>
<evidence type="ECO:0000313" key="3">
    <source>
        <dbReference type="Proteomes" id="UP000078512"/>
    </source>
</evidence>
<sequence>MTRAIVSGTSLGLCRRVTTTTSTHQLATAQCRRIAVASMPCGRTSAMATSTSRSVSTRLLSTVALQRHHPQSQLSPRLMTTTATRTFSTSPSSLSSNTDTTDNDGSLHRYTHLSTPSDIASAHFDLSHIPPSEHAQILHDFILVPEYLTPEEHDMMVKGATLKLKRALGKQVRYEDGHFDGVITRYRECSAGDWSSPFSTTPSPSSDPSSNKEKKERTTPREMMDAIKSDFFPSTWTWVSPHILELEAGQGGIKPHVDHLDASGSVVAGLCLGSSAVMELIHQDDPQKWFRVLLPKRCFYFQRDSVRYSYKHGIPIEPEDHQFRGTVVPKEKRISVMLRNALDPSLHSSQPSTMY</sequence>
<dbReference type="GO" id="GO:0006631">
    <property type="term" value="P:fatty acid metabolic process"/>
    <property type="evidence" value="ECO:0007669"/>
    <property type="project" value="TreeGrafter"/>
</dbReference>
<proteinExistence type="predicted"/>
<dbReference type="GO" id="GO:0005759">
    <property type="term" value="C:mitochondrial matrix"/>
    <property type="evidence" value="ECO:0007669"/>
    <property type="project" value="TreeGrafter"/>
</dbReference>
<organism evidence="2 3">
    <name type="scientific">Linnemannia elongata AG-77</name>
    <dbReference type="NCBI Taxonomy" id="1314771"/>
    <lineage>
        <taxon>Eukaryota</taxon>
        <taxon>Fungi</taxon>
        <taxon>Fungi incertae sedis</taxon>
        <taxon>Mucoromycota</taxon>
        <taxon>Mortierellomycotina</taxon>
        <taxon>Mortierellomycetes</taxon>
        <taxon>Mortierellales</taxon>
        <taxon>Mortierellaceae</taxon>
        <taxon>Linnemannia</taxon>
    </lineage>
</organism>
<feature type="compositionally biased region" description="Low complexity" evidence="1">
    <location>
        <begin position="80"/>
        <end position="100"/>
    </location>
</feature>
<gene>
    <name evidence="2" type="ORF">K457DRAFT_29542</name>
</gene>
<protein>
    <recommendedName>
        <fullName evidence="4">Alpha-ketoglutarate-dependent dioxygenase AlkB-like domain-containing protein</fullName>
    </recommendedName>
</protein>